<dbReference type="GO" id="GO:0003746">
    <property type="term" value="F:translation elongation factor activity"/>
    <property type="evidence" value="ECO:0007669"/>
    <property type="project" value="UniProtKB-KW"/>
</dbReference>
<evidence type="ECO:0000313" key="5">
    <source>
        <dbReference type="Proteomes" id="UP000799118"/>
    </source>
</evidence>
<keyword evidence="1" id="KW-0963">Cytoplasm</keyword>
<dbReference type="GO" id="GO:0005829">
    <property type="term" value="C:cytosol"/>
    <property type="evidence" value="ECO:0007669"/>
    <property type="project" value="TreeGrafter"/>
</dbReference>
<dbReference type="SUPFAM" id="SSF52540">
    <property type="entry name" value="P-loop containing nucleoside triphosphate hydrolases"/>
    <property type="match status" value="1"/>
</dbReference>
<keyword evidence="2" id="KW-0251">Elongation factor</keyword>
<protein>
    <submittedName>
        <fullName evidence="4">Uncharacterized protein</fullName>
    </submittedName>
</protein>
<evidence type="ECO:0000256" key="2">
    <source>
        <dbReference type="ARBA" id="ARBA00022768"/>
    </source>
</evidence>
<evidence type="ECO:0000256" key="1">
    <source>
        <dbReference type="ARBA" id="ARBA00022490"/>
    </source>
</evidence>
<dbReference type="Gene3D" id="3.40.50.300">
    <property type="entry name" value="P-loop containing nucleotide triphosphate hydrolases"/>
    <property type="match status" value="1"/>
</dbReference>
<name>A0A6A4HX55_9AGAR</name>
<organism evidence="4 5">
    <name type="scientific">Gymnopus androsaceus JB14</name>
    <dbReference type="NCBI Taxonomy" id="1447944"/>
    <lineage>
        <taxon>Eukaryota</taxon>
        <taxon>Fungi</taxon>
        <taxon>Dikarya</taxon>
        <taxon>Basidiomycota</taxon>
        <taxon>Agaricomycotina</taxon>
        <taxon>Agaricomycetes</taxon>
        <taxon>Agaricomycetidae</taxon>
        <taxon>Agaricales</taxon>
        <taxon>Marasmiineae</taxon>
        <taxon>Omphalotaceae</taxon>
        <taxon>Gymnopus</taxon>
    </lineage>
</organism>
<dbReference type="GO" id="GO:1990904">
    <property type="term" value="C:ribonucleoprotein complex"/>
    <property type="evidence" value="ECO:0007669"/>
    <property type="project" value="TreeGrafter"/>
</dbReference>
<sequence>MSSNELQWSCAPTGTFLCIRFQLFYPHLTNSTVDHGKSTLSDLLISKAGITSAGLDGSIQFVGSDEDNVRIKPATFPLYLKVDRDEVDSIKQKTNGDEFSVSLIESPVHVNFAGVPLNISDPFVPYCETVQAESAIIAVSKSQNNHNHSQSSVHEGQAYG</sequence>
<dbReference type="GO" id="GO:0043022">
    <property type="term" value="F:ribosome binding"/>
    <property type="evidence" value="ECO:0007669"/>
    <property type="project" value="TreeGrafter"/>
</dbReference>
<evidence type="ECO:0000313" key="4">
    <source>
        <dbReference type="EMBL" id="KAE9403932.1"/>
    </source>
</evidence>
<accession>A0A6A4HX55</accession>
<dbReference type="OrthoDB" id="3059295at2759"/>
<evidence type="ECO:0000256" key="3">
    <source>
        <dbReference type="ARBA" id="ARBA00022917"/>
    </source>
</evidence>
<dbReference type="PANTHER" id="PTHR42908">
    <property type="entry name" value="TRANSLATION ELONGATION FACTOR-RELATED"/>
    <property type="match status" value="1"/>
</dbReference>
<reference evidence="4" key="1">
    <citation type="journal article" date="2019" name="Environ. Microbiol.">
        <title>Fungal ecological strategies reflected in gene transcription - a case study of two litter decomposers.</title>
        <authorList>
            <person name="Barbi F."/>
            <person name="Kohler A."/>
            <person name="Barry K."/>
            <person name="Baskaran P."/>
            <person name="Daum C."/>
            <person name="Fauchery L."/>
            <person name="Ihrmark K."/>
            <person name="Kuo A."/>
            <person name="LaButti K."/>
            <person name="Lipzen A."/>
            <person name="Morin E."/>
            <person name="Grigoriev I.V."/>
            <person name="Henrissat B."/>
            <person name="Lindahl B."/>
            <person name="Martin F."/>
        </authorList>
    </citation>
    <scope>NUCLEOTIDE SEQUENCE</scope>
    <source>
        <strain evidence="4">JB14</strain>
    </source>
</reference>
<dbReference type="GO" id="GO:0003924">
    <property type="term" value="F:GTPase activity"/>
    <property type="evidence" value="ECO:0007669"/>
    <property type="project" value="TreeGrafter"/>
</dbReference>
<keyword evidence="5" id="KW-1185">Reference proteome</keyword>
<dbReference type="EMBL" id="ML769421">
    <property type="protein sequence ID" value="KAE9403932.1"/>
    <property type="molecule type" value="Genomic_DNA"/>
</dbReference>
<gene>
    <name evidence="4" type="ORF">BT96DRAFT_989910</name>
</gene>
<dbReference type="AlphaFoldDB" id="A0A6A4HX55"/>
<dbReference type="PANTHER" id="PTHR42908:SF10">
    <property type="entry name" value="EUKARYOTIC TRANSLATION ELONGATION FACTOR 2"/>
    <property type="match status" value="1"/>
</dbReference>
<keyword evidence="3" id="KW-0648">Protein biosynthesis</keyword>
<dbReference type="InterPro" id="IPR027417">
    <property type="entry name" value="P-loop_NTPase"/>
</dbReference>
<dbReference type="Proteomes" id="UP000799118">
    <property type="component" value="Unassembled WGS sequence"/>
</dbReference>
<proteinExistence type="predicted"/>